<dbReference type="InterPro" id="IPR000253">
    <property type="entry name" value="FHA_dom"/>
</dbReference>
<dbReference type="AlphaFoldDB" id="A0A4S4FNE1"/>
<proteinExistence type="predicted"/>
<evidence type="ECO:0000313" key="5">
    <source>
        <dbReference type="Proteomes" id="UP000309133"/>
    </source>
</evidence>
<comment type="caution">
    <text evidence="4">The sequence shown here is derived from an EMBL/GenBank/DDBJ whole genome shotgun (WGS) entry which is preliminary data.</text>
</comment>
<evidence type="ECO:0000313" key="4">
    <source>
        <dbReference type="EMBL" id="THG32030.1"/>
    </source>
</evidence>
<dbReference type="InterPro" id="IPR008984">
    <property type="entry name" value="SMAD_FHA_dom_sf"/>
</dbReference>
<gene>
    <name evidence="4" type="ORF">E6C64_05195</name>
</gene>
<dbReference type="Pfam" id="PF00498">
    <property type="entry name" value="FHA"/>
    <property type="match status" value="1"/>
</dbReference>
<evidence type="ECO:0000256" key="2">
    <source>
        <dbReference type="SAM" id="MobiDB-lite"/>
    </source>
</evidence>
<sequence>MPRSARPAGLASAPDPFAQSDTASLDDTVKGLGGKWTIGERAAELDSAGQGTGAEIGDTIVSSRRRHRADTPPLKAWSPSRVDSDPRFAPGGGAASIGHYSFRIGNGQVYQLDTPVYIGRKPSSPRIVTGTMPRLLKVPSPSMEVSSTHLEVRQDGATVVVTDMRSTNGTFVSQPGSTHLKLRQGESVVVVPGTLVDIGDGNVIEILPIR</sequence>
<feature type="domain" description="FHA" evidence="3">
    <location>
        <begin position="116"/>
        <end position="173"/>
    </location>
</feature>
<dbReference type="EMBL" id="SSSM01000003">
    <property type="protein sequence ID" value="THG32030.1"/>
    <property type="molecule type" value="Genomic_DNA"/>
</dbReference>
<feature type="region of interest" description="Disordered" evidence="2">
    <location>
        <begin position="43"/>
        <end position="90"/>
    </location>
</feature>
<organism evidence="4 5">
    <name type="scientific">Naasia lichenicola</name>
    <dbReference type="NCBI Taxonomy" id="2565933"/>
    <lineage>
        <taxon>Bacteria</taxon>
        <taxon>Bacillati</taxon>
        <taxon>Actinomycetota</taxon>
        <taxon>Actinomycetes</taxon>
        <taxon>Micrococcales</taxon>
        <taxon>Microbacteriaceae</taxon>
        <taxon>Naasia</taxon>
    </lineage>
</organism>
<feature type="region of interest" description="Disordered" evidence="2">
    <location>
        <begin position="1"/>
        <end position="26"/>
    </location>
</feature>
<dbReference type="Proteomes" id="UP000309133">
    <property type="component" value="Unassembled WGS sequence"/>
</dbReference>
<dbReference type="SUPFAM" id="SSF49879">
    <property type="entry name" value="SMAD/FHA domain"/>
    <property type="match status" value="1"/>
</dbReference>
<evidence type="ECO:0000259" key="3">
    <source>
        <dbReference type="PROSITE" id="PS50006"/>
    </source>
</evidence>
<keyword evidence="1" id="KW-0597">Phosphoprotein</keyword>
<dbReference type="OrthoDB" id="5485098at2"/>
<dbReference type="CDD" id="cd00060">
    <property type="entry name" value="FHA"/>
    <property type="match status" value="1"/>
</dbReference>
<reference evidence="4 5" key="1">
    <citation type="submission" date="2019-04" db="EMBL/GenBank/DDBJ databases">
        <authorList>
            <person name="Jiang L."/>
        </authorList>
    </citation>
    <scope>NUCLEOTIDE SEQUENCE [LARGE SCALE GENOMIC DNA]</scope>
    <source>
        <strain evidence="4 5">YIM 131853</strain>
    </source>
</reference>
<name>A0A4S4FNE1_9MICO</name>
<keyword evidence="5" id="KW-1185">Reference proteome</keyword>
<evidence type="ECO:0000256" key="1">
    <source>
        <dbReference type="ARBA" id="ARBA00022553"/>
    </source>
</evidence>
<dbReference type="PROSITE" id="PS50006">
    <property type="entry name" value="FHA_DOMAIN"/>
    <property type="match status" value="1"/>
</dbReference>
<protein>
    <submittedName>
        <fullName evidence="4">FHA domain-containing protein</fullName>
    </submittedName>
</protein>
<accession>A0A4S4FNE1</accession>
<dbReference type="Gene3D" id="2.60.200.20">
    <property type="match status" value="1"/>
</dbReference>